<name>A0AAU9V0D5_EUPED</name>
<accession>A0AAU9V0D5</accession>
<dbReference type="Proteomes" id="UP001153954">
    <property type="component" value="Unassembled WGS sequence"/>
</dbReference>
<sequence length="287" mass="31299">MRTFLLIVGIAAVALAAENDVTNPVYQYSTTVAPVVSTYNPYRFYTTGRPVSPTVASGRYDPGRYDPGRYDAGRYDPGRYDPGRYDPSKYDQSGRYIPDNSGQYNGDRGDRGGAGGFYTGSYDKGGPGGFYTGDNQGAKETAVPVPVTNAPVTVSEPVTTAVPVTATPSTAAPTTVRFVSSTPVYVKPVPYVPAPVVPKINPENYDYKYGIIRFENDVLPEGYHYLYETENKILAEEAGKIEQIDNTYSGMRSKGFFQFVAPDGVTYRVDYTADERGFLPTGAHLPQ</sequence>
<dbReference type="InterPro" id="IPR000618">
    <property type="entry name" value="Insect_cuticle"/>
</dbReference>
<evidence type="ECO:0000256" key="2">
    <source>
        <dbReference type="ARBA" id="ARBA00022729"/>
    </source>
</evidence>
<proteinExistence type="predicted"/>
<evidence type="ECO:0000256" key="3">
    <source>
        <dbReference type="PROSITE-ProRule" id="PRU00497"/>
    </source>
</evidence>
<feature type="region of interest" description="Disordered" evidence="4">
    <location>
        <begin position="50"/>
        <end position="118"/>
    </location>
</feature>
<evidence type="ECO:0000256" key="5">
    <source>
        <dbReference type="SAM" id="SignalP"/>
    </source>
</evidence>
<dbReference type="InterPro" id="IPR031311">
    <property type="entry name" value="CHIT_BIND_RR_consensus"/>
</dbReference>
<dbReference type="AlphaFoldDB" id="A0AAU9V0D5"/>
<protein>
    <recommendedName>
        <fullName evidence="8">Larval cuticle protein LCP-30</fullName>
    </recommendedName>
</protein>
<feature type="signal peptide" evidence="5">
    <location>
        <begin position="1"/>
        <end position="16"/>
    </location>
</feature>
<keyword evidence="2 5" id="KW-0732">Signal</keyword>
<keyword evidence="1 3" id="KW-0193">Cuticle</keyword>
<comment type="caution">
    <text evidence="6">The sequence shown here is derived from an EMBL/GenBank/DDBJ whole genome shotgun (WGS) entry which is preliminary data.</text>
</comment>
<keyword evidence="7" id="KW-1185">Reference proteome</keyword>
<dbReference type="Pfam" id="PF00379">
    <property type="entry name" value="Chitin_bind_4"/>
    <property type="match status" value="1"/>
</dbReference>
<evidence type="ECO:0000256" key="4">
    <source>
        <dbReference type="SAM" id="MobiDB-lite"/>
    </source>
</evidence>
<evidence type="ECO:0000256" key="1">
    <source>
        <dbReference type="ARBA" id="ARBA00022460"/>
    </source>
</evidence>
<dbReference type="GO" id="GO:0042302">
    <property type="term" value="F:structural constituent of cuticle"/>
    <property type="evidence" value="ECO:0007669"/>
    <property type="project" value="UniProtKB-UniRule"/>
</dbReference>
<reference evidence="6" key="1">
    <citation type="submission" date="2022-03" db="EMBL/GenBank/DDBJ databases">
        <authorList>
            <person name="Tunstrom K."/>
        </authorList>
    </citation>
    <scope>NUCLEOTIDE SEQUENCE</scope>
</reference>
<gene>
    <name evidence="6" type="ORF">EEDITHA_LOCUS19598</name>
</gene>
<evidence type="ECO:0008006" key="8">
    <source>
        <dbReference type="Google" id="ProtNLM"/>
    </source>
</evidence>
<dbReference type="PROSITE" id="PS00233">
    <property type="entry name" value="CHIT_BIND_RR_1"/>
    <property type="match status" value="1"/>
</dbReference>
<evidence type="ECO:0000313" key="7">
    <source>
        <dbReference type="Proteomes" id="UP001153954"/>
    </source>
</evidence>
<dbReference type="EMBL" id="CAKOGL010000028">
    <property type="protein sequence ID" value="CAH2105326.1"/>
    <property type="molecule type" value="Genomic_DNA"/>
</dbReference>
<feature type="chain" id="PRO_5043426369" description="Larval cuticle protein LCP-30" evidence="5">
    <location>
        <begin position="17"/>
        <end position="287"/>
    </location>
</feature>
<feature type="compositionally biased region" description="Basic and acidic residues" evidence="4">
    <location>
        <begin position="61"/>
        <end position="89"/>
    </location>
</feature>
<evidence type="ECO:0000313" key="6">
    <source>
        <dbReference type="EMBL" id="CAH2105326.1"/>
    </source>
</evidence>
<dbReference type="PROSITE" id="PS51155">
    <property type="entry name" value="CHIT_BIND_RR_2"/>
    <property type="match status" value="1"/>
</dbReference>
<organism evidence="6 7">
    <name type="scientific">Euphydryas editha</name>
    <name type="common">Edith's checkerspot</name>
    <dbReference type="NCBI Taxonomy" id="104508"/>
    <lineage>
        <taxon>Eukaryota</taxon>
        <taxon>Metazoa</taxon>
        <taxon>Ecdysozoa</taxon>
        <taxon>Arthropoda</taxon>
        <taxon>Hexapoda</taxon>
        <taxon>Insecta</taxon>
        <taxon>Pterygota</taxon>
        <taxon>Neoptera</taxon>
        <taxon>Endopterygota</taxon>
        <taxon>Lepidoptera</taxon>
        <taxon>Glossata</taxon>
        <taxon>Ditrysia</taxon>
        <taxon>Papilionoidea</taxon>
        <taxon>Nymphalidae</taxon>
        <taxon>Nymphalinae</taxon>
        <taxon>Euphydryas</taxon>
    </lineage>
</organism>